<accession>A0A6G1BIP0</accession>
<dbReference type="Proteomes" id="UP000479710">
    <property type="component" value="Unassembled WGS sequence"/>
</dbReference>
<dbReference type="AlphaFoldDB" id="A0A6G1BIP0"/>
<dbReference type="EMBL" id="SPHZ02000012">
    <property type="protein sequence ID" value="KAF0887702.1"/>
    <property type="molecule type" value="Genomic_DNA"/>
</dbReference>
<proteinExistence type="predicted"/>
<gene>
    <name evidence="1" type="ORF">E2562_002396</name>
</gene>
<organism evidence="1 2">
    <name type="scientific">Oryza meyeriana var. granulata</name>
    <dbReference type="NCBI Taxonomy" id="110450"/>
    <lineage>
        <taxon>Eukaryota</taxon>
        <taxon>Viridiplantae</taxon>
        <taxon>Streptophyta</taxon>
        <taxon>Embryophyta</taxon>
        <taxon>Tracheophyta</taxon>
        <taxon>Spermatophyta</taxon>
        <taxon>Magnoliopsida</taxon>
        <taxon>Liliopsida</taxon>
        <taxon>Poales</taxon>
        <taxon>Poaceae</taxon>
        <taxon>BOP clade</taxon>
        <taxon>Oryzoideae</taxon>
        <taxon>Oryzeae</taxon>
        <taxon>Oryzinae</taxon>
        <taxon>Oryza</taxon>
        <taxon>Oryza meyeriana</taxon>
    </lineage>
</organism>
<keyword evidence="2" id="KW-1185">Reference proteome</keyword>
<comment type="caution">
    <text evidence="1">The sequence shown here is derived from an EMBL/GenBank/DDBJ whole genome shotgun (WGS) entry which is preliminary data.</text>
</comment>
<reference evidence="1 2" key="1">
    <citation type="submission" date="2019-11" db="EMBL/GenBank/DDBJ databases">
        <title>Whole genome sequence of Oryza granulata.</title>
        <authorList>
            <person name="Li W."/>
        </authorList>
    </citation>
    <scope>NUCLEOTIDE SEQUENCE [LARGE SCALE GENOMIC DNA]</scope>
    <source>
        <strain evidence="2">cv. Menghai</strain>
        <tissue evidence="1">Leaf</tissue>
    </source>
</reference>
<protein>
    <submittedName>
        <fullName evidence="1">Uncharacterized protein</fullName>
    </submittedName>
</protein>
<sequence>MLLSRNAASVRCGVEVGTQCPSMAVAWCSSRGQRPSALREPMLGTQEATDLLLCDILLVRYDNGGCEDVKWSKSGERCHGICSCSAINSNQVCLYGCFGLALGWRWCRRKCSA</sequence>
<evidence type="ECO:0000313" key="1">
    <source>
        <dbReference type="EMBL" id="KAF0887702.1"/>
    </source>
</evidence>
<evidence type="ECO:0000313" key="2">
    <source>
        <dbReference type="Proteomes" id="UP000479710"/>
    </source>
</evidence>
<name>A0A6G1BIP0_9ORYZ</name>